<feature type="region of interest" description="Disordered" evidence="1">
    <location>
        <begin position="251"/>
        <end position="303"/>
    </location>
</feature>
<accession>A0A6C0JBQ1</accession>
<feature type="region of interest" description="Disordered" evidence="1">
    <location>
        <begin position="74"/>
        <end position="95"/>
    </location>
</feature>
<organism evidence="3">
    <name type="scientific">viral metagenome</name>
    <dbReference type="NCBI Taxonomy" id="1070528"/>
    <lineage>
        <taxon>unclassified sequences</taxon>
        <taxon>metagenomes</taxon>
        <taxon>organismal metagenomes</taxon>
    </lineage>
</organism>
<feature type="compositionally biased region" description="Basic and acidic residues" evidence="1">
    <location>
        <begin position="272"/>
        <end position="286"/>
    </location>
</feature>
<proteinExistence type="predicted"/>
<keyword evidence="2" id="KW-1133">Transmembrane helix</keyword>
<sequence length="303" mass="35275">MRWEEFKKNIDTLPKYITYVKKNIRNLAPIQQYKDEVFDAIRSINIKTYKKELERIRKNYKKLIYRDAAKKCATRTGKTRGGRKKKRRERRKTKKIQKGGFGFGEVPLFICLGSIALCFIGSCIVEGGCCKPCGIVPSEDRIWNDIARRKFVNKESTEKFYNKKFADDVGEKIKKALAKKKKKSRGKSRIRVSGNIHPIRVSELGRNIVVEGDGEDKDIALRMATNAQYYNSGDWSGDIHAEYLQEMAEKYPDMDRRTPNGVEVLTEDEYQENERQNEKERERSYQEDDSGYTGGPFSPLRRR</sequence>
<name>A0A6C0JBQ1_9ZZZZ</name>
<keyword evidence="2" id="KW-0472">Membrane</keyword>
<evidence type="ECO:0000256" key="2">
    <source>
        <dbReference type="SAM" id="Phobius"/>
    </source>
</evidence>
<dbReference type="EMBL" id="MN740355">
    <property type="protein sequence ID" value="QHU02270.1"/>
    <property type="molecule type" value="Genomic_DNA"/>
</dbReference>
<evidence type="ECO:0000256" key="1">
    <source>
        <dbReference type="SAM" id="MobiDB-lite"/>
    </source>
</evidence>
<protein>
    <submittedName>
        <fullName evidence="3">Uncharacterized protein</fullName>
    </submittedName>
</protein>
<reference evidence="3" key="1">
    <citation type="journal article" date="2020" name="Nature">
        <title>Giant virus diversity and host interactions through global metagenomics.</title>
        <authorList>
            <person name="Schulz F."/>
            <person name="Roux S."/>
            <person name="Paez-Espino D."/>
            <person name="Jungbluth S."/>
            <person name="Walsh D.A."/>
            <person name="Denef V.J."/>
            <person name="McMahon K.D."/>
            <person name="Konstantinidis K.T."/>
            <person name="Eloe-Fadrosh E.A."/>
            <person name="Kyrpides N.C."/>
            <person name="Woyke T."/>
        </authorList>
    </citation>
    <scope>NUCLEOTIDE SEQUENCE</scope>
    <source>
        <strain evidence="3">GVMAG-M-3300025880-75</strain>
    </source>
</reference>
<feature type="compositionally biased region" description="Basic residues" evidence="1">
    <location>
        <begin position="77"/>
        <end position="95"/>
    </location>
</feature>
<keyword evidence="2" id="KW-0812">Transmembrane</keyword>
<evidence type="ECO:0000313" key="3">
    <source>
        <dbReference type="EMBL" id="QHU02270.1"/>
    </source>
</evidence>
<dbReference type="AlphaFoldDB" id="A0A6C0JBQ1"/>
<feature type="transmembrane region" description="Helical" evidence="2">
    <location>
        <begin position="100"/>
        <end position="122"/>
    </location>
</feature>